<comment type="caution">
    <text evidence="1">The sequence shown here is derived from an EMBL/GenBank/DDBJ whole genome shotgun (WGS) entry which is preliminary data.</text>
</comment>
<gene>
    <name evidence="1" type="ORF">QAD02_012893</name>
</gene>
<name>A0ACC2P112_9HYME</name>
<protein>
    <submittedName>
        <fullName evidence="1">Uncharacterized protein</fullName>
    </submittedName>
</protein>
<keyword evidence="2" id="KW-1185">Reference proteome</keyword>
<accession>A0ACC2P112</accession>
<evidence type="ECO:0000313" key="1">
    <source>
        <dbReference type="EMBL" id="KAJ8677106.1"/>
    </source>
</evidence>
<reference evidence="1" key="1">
    <citation type="submission" date="2023-04" db="EMBL/GenBank/DDBJ databases">
        <title>A chromosome-level genome assembly of the parasitoid wasp Eretmocerus hayati.</title>
        <authorList>
            <person name="Zhong Y."/>
            <person name="Liu S."/>
            <person name="Liu Y."/>
        </authorList>
    </citation>
    <scope>NUCLEOTIDE SEQUENCE</scope>
    <source>
        <strain evidence="1">ZJU_SS_LIU_2023</strain>
    </source>
</reference>
<dbReference type="EMBL" id="CM056742">
    <property type="protein sequence ID" value="KAJ8677106.1"/>
    <property type="molecule type" value="Genomic_DNA"/>
</dbReference>
<sequence>MVECIRSITGGDFVGNYLRKLESDSYRSDSWVQLAKEYMNLPRDHLGDRTAEVRVKLLHWRFKSWGEGVYTQFNMKRNKIDKKSKAKPKVPEEQVLTTNSSMIVQLSHDVDLWIPRNKFPSNFPAIHSSIAGYTVNMLSFESLELNHKVDDAVINAYLRLLCCDARKKVQQKILPFDVHLVLSMIQRGNLKEYKEWVKRVKLDDYKIWLLPICHEEHWTLLVIVPDKKLFIYLDSMHGTMNLTHLQRVCSFLCLYWSLGKRIRFTGWTLFTPSDTPTQYRGEGEQRFLTMNCGPHVITWCHTICSGELRSFNDYSMDSVRRRISEVLLQNNGFHDRSYTDGCKMTLRFKRNQDLVLSLRPLKVMQRSTYPVLGYENTYELCASLHKM</sequence>
<evidence type="ECO:0000313" key="2">
    <source>
        <dbReference type="Proteomes" id="UP001239111"/>
    </source>
</evidence>
<organism evidence="1 2">
    <name type="scientific">Eretmocerus hayati</name>
    <dbReference type="NCBI Taxonomy" id="131215"/>
    <lineage>
        <taxon>Eukaryota</taxon>
        <taxon>Metazoa</taxon>
        <taxon>Ecdysozoa</taxon>
        <taxon>Arthropoda</taxon>
        <taxon>Hexapoda</taxon>
        <taxon>Insecta</taxon>
        <taxon>Pterygota</taxon>
        <taxon>Neoptera</taxon>
        <taxon>Endopterygota</taxon>
        <taxon>Hymenoptera</taxon>
        <taxon>Apocrita</taxon>
        <taxon>Proctotrupomorpha</taxon>
        <taxon>Chalcidoidea</taxon>
        <taxon>Aphelinidae</taxon>
        <taxon>Aphelininae</taxon>
        <taxon>Eretmocerus</taxon>
    </lineage>
</organism>
<dbReference type="Proteomes" id="UP001239111">
    <property type="component" value="Chromosome 2"/>
</dbReference>
<proteinExistence type="predicted"/>